<sequence length="70" mass="8169">MMRLFLFISGLLLCASAQAMEWKSDITLSPQPMTYSGRQIQLCGKHYRLHLERLRQRTTGVLVWVCFSLH</sequence>
<name>A0A377LNA4_ENTCL</name>
<evidence type="ECO:0000313" key="2">
    <source>
        <dbReference type="EMBL" id="STQ07845.1"/>
    </source>
</evidence>
<keyword evidence="1" id="KW-0732">Signal</keyword>
<accession>A0A377LNA4</accession>
<evidence type="ECO:0000256" key="1">
    <source>
        <dbReference type="SAM" id="SignalP"/>
    </source>
</evidence>
<feature type="chain" id="PRO_5017004238" evidence="1">
    <location>
        <begin position="20"/>
        <end position="70"/>
    </location>
</feature>
<dbReference type="AlphaFoldDB" id="A0A377LNA4"/>
<protein>
    <submittedName>
        <fullName evidence="2">P pilus assembly protein, pilin FimA</fullName>
    </submittedName>
</protein>
<evidence type="ECO:0000313" key="3">
    <source>
        <dbReference type="Proteomes" id="UP000255106"/>
    </source>
</evidence>
<organism evidence="2 3">
    <name type="scientific">Enterobacter cloacae</name>
    <dbReference type="NCBI Taxonomy" id="550"/>
    <lineage>
        <taxon>Bacteria</taxon>
        <taxon>Pseudomonadati</taxon>
        <taxon>Pseudomonadota</taxon>
        <taxon>Gammaproteobacteria</taxon>
        <taxon>Enterobacterales</taxon>
        <taxon>Enterobacteriaceae</taxon>
        <taxon>Enterobacter</taxon>
        <taxon>Enterobacter cloacae complex</taxon>
    </lineage>
</organism>
<gene>
    <name evidence="2" type="ORF">NCTC10005_00480</name>
</gene>
<dbReference type="Proteomes" id="UP000255106">
    <property type="component" value="Unassembled WGS sequence"/>
</dbReference>
<feature type="signal peptide" evidence="1">
    <location>
        <begin position="1"/>
        <end position="19"/>
    </location>
</feature>
<proteinExistence type="predicted"/>
<dbReference type="EMBL" id="UGJB01000004">
    <property type="protein sequence ID" value="STQ07845.1"/>
    <property type="molecule type" value="Genomic_DNA"/>
</dbReference>
<reference evidence="2 3" key="1">
    <citation type="submission" date="2018-06" db="EMBL/GenBank/DDBJ databases">
        <authorList>
            <consortium name="Pathogen Informatics"/>
            <person name="Doyle S."/>
        </authorList>
    </citation>
    <scope>NUCLEOTIDE SEQUENCE [LARGE SCALE GENOMIC DNA]</scope>
    <source>
        <strain evidence="2 3">NCTC10005</strain>
    </source>
</reference>